<sequence>MLRILVAAICVALAHGITVEETAYFGTTGAPEGNTGITGWVTITSSGSNWAIQSNNIPDHETGTFPAQSNPNSIAEQTISRTVPKEPQVASTTTCLPGGPIAVAVNGIVMYNPWDADGENAVEGEGAEVFDMCDGHPDQQGRYHYHMEPSSCLFDVNPGVPSPMVGVAFDGFAIYGPVDESGNTLTSADLDECHGRYTANGVYQYHTTSDFPYILGCFRGTPQGLNTGGSFCYKAADADEDGNVDGGGGGGGGGPPNRPRPRRSSPPANALVPQNLFQRRLPAGYREFLQKVIFRH</sequence>
<keyword evidence="5" id="KW-1185">Reference proteome</keyword>
<dbReference type="InParanoid" id="W4YZK1"/>
<feature type="region of interest" description="Disordered" evidence="1">
    <location>
        <begin position="243"/>
        <end position="271"/>
    </location>
</feature>
<feature type="signal peptide" evidence="2">
    <location>
        <begin position="1"/>
        <end position="16"/>
    </location>
</feature>
<organism evidence="4 5">
    <name type="scientific">Strongylocentrotus purpuratus</name>
    <name type="common">Purple sea urchin</name>
    <dbReference type="NCBI Taxonomy" id="7668"/>
    <lineage>
        <taxon>Eukaryota</taxon>
        <taxon>Metazoa</taxon>
        <taxon>Echinodermata</taxon>
        <taxon>Eleutherozoa</taxon>
        <taxon>Echinozoa</taxon>
        <taxon>Echinoidea</taxon>
        <taxon>Euechinoidea</taxon>
        <taxon>Echinacea</taxon>
        <taxon>Camarodonta</taxon>
        <taxon>Echinidea</taxon>
        <taxon>Strongylocentrotidae</taxon>
        <taxon>Strongylocentrotus</taxon>
    </lineage>
</organism>
<feature type="domain" description="YHYH" evidence="3">
    <location>
        <begin position="186"/>
        <end position="220"/>
    </location>
</feature>
<reference evidence="4" key="2">
    <citation type="submission" date="2021-01" db="UniProtKB">
        <authorList>
            <consortium name="EnsemblMetazoa"/>
        </authorList>
    </citation>
    <scope>IDENTIFICATION</scope>
</reference>
<evidence type="ECO:0000313" key="4">
    <source>
        <dbReference type="EnsemblMetazoa" id="XP_030837650"/>
    </source>
</evidence>
<evidence type="ECO:0000256" key="1">
    <source>
        <dbReference type="SAM" id="MobiDB-lite"/>
    </source>
</evidence>
<evidence type="ECO:0000313" key="5">
    <source>
        <dbReference type="Proteomes" id="UP000007110"/>
    </source>
</evidence>
<dbReference type="PANTHER" id="PTHR30289:SF8">
    <property type="entry name" value="YHYH DOMAIN-CONTAINING PROTEIN"/>
    <property type="match status" value="1"/>
</dbReference>
<feature type="compositionally biased region" description="Gly residues" evidence="1">
    <location>
        <begin position="244"/>
        <end position="255"/>
    </location>
</feature>
<evidence type="ECO:0000256" key="2">
    <source>
        <dbReference type="SAM" id="SignalP"/>
    </source>
</evidence>
<dbReference type="Proteomes" id="UP000007110">
    <property type="component" value="Unassembled WGS sequence"/>
</dbReference>
<dbReference type="PANTHER" id="PTHR30289">
    <property type="entry name" value="UNCHARACTERIZED PROTEIN YBCL-RELATED"/>
    <property type="match status" value="1"/>
</dbReference>
<dbReference type="OrthoDB" id="197925at2759"/>
<keyword evidence="2" id="KW-0732">Signal</keyword>
<dbReference type="eggNOG" id="ENOG502QU8Z">
    <property type="taxonomic scope" value="Eukaryota"/>
</dbReference>
<dbReference type="EnsemblMetazoa" id="XM_030981790">
    <property type="protein sequence ID" value="XP_030837650"/>
    <property type="gene ID" value="LOC100892824"/>
</dbReference>
<dbReference type="HOGENOM" id="CLU_081955_0_0_1"/>
<evidence type="ECO:0000259" key="3">
    <source>
        <dbReference type="Pfam" id="PF14240"/>
    </source>
</evidence>
<proteinExistence type="predicted"/>
<dbReference type="KEGG" id="spu:100892824"/>
<feature type="chain" id="PRO_5010154765" description="YHYH domain-containing protein" evidence="2">
    <location>
        <begin position="17"/>
        <end position="296"/>
    </location>
</feature>
<reference evidence="5" key="1">
    <citation type="submission" date="2015-02" db="EMBL/GenBank/DDBJ databases">
        <title>Genome sequencing for Strongylocentrotus purpuratus.</title>
        <authorList>
            <person name="Murali S."/>
            <person name="Liu Y."/>
            <person name="Vee V."/>
            <person name="English A."/>
            <person name="Wang M."/>
            <person name="Skinner E."/>
            <person name="Han Y."/>
            <person name="Muzny D.M."/>
            <person name="Worley K.C."/>
            <person name="Gibbs R.A."/>
        </authorList>
    </citation>
    <scope>NUCLEOTIDE SEQUENCE</scope>
</reference>
<name>W4YZK1_STRPU</name>
<accession>W4YZK1</accession>
<dbReference type="PhylomeDB" id="W4YZK1"/>
<dbReference type="RefSeq" id="XP_030837650.1">
    <property type="nucleotide sequence ID" value="XM_030981790.1"/>
</dbReference>
<dbReference type="OMA" id="YSHDCCD"/>
<feature type="domain" description="YHYH" evidence="3">
    <location>
        <begin position="82"/>
        <end position="178"/>
    </location>
</feature>
<dbReference type="AlphaFoldDB" id="W4YZK1"/>
<dbReference type="GeneID" id="100892824"/>
<dbReference type="InterPro" id="IPR025924">
    <property type="entry name" value="YHYH_dom"/>
</dbReference>
<dbReference type="Pfam" id="PF14240">
    <property type="entry name" value="YHYH"/>
    <property type="match status" value="2"/>
</dbReference>
<protein>
    <recommendedName>
        <fullName evidence="3">YHYH domain-containing protein</fullName>
    </recommendedName>
</protein>